<keyword evidence="2" id="KW-1185">Reference proteome</keyword>
<proteinExistence type="predicted"/>
<evidence type="ECO:0000313" key="2">
    <source>
        <dbReference type="Proteomes" id="UP001241377"/>
    </source>
</evidence>
<reference evidence="1" key="1">
    <citation type="submission" date="2023-04" db="EMBL/GenBank/DDBJ databases">
        <title>Draft Genome sequencing of Naganishia species isolated from polar environments using Oxford Nanopore Technology.</title>
        <authorList>
            <person name="Leo P."/>
            <person name="Venkateswaran K."/>
        </authorList>
    </citation>
    <scope>NUCLEOTIDE SEQUENCE</scope>
    <source>
        <strain evidence="1">MNA-CCFEE 5261</strain>
    </source>
</reference>
<dbReference type="Proteomes" id="UP001241377">
    <property type="component" value="Unassembled WGS sequence"/>
</dbReference>
<protein>
    <submittedName>
        <fullName evidence="1">Uncharacterized protein</fullName>
    </submittedName>
</protein>
<name>A0ACC2UXM7_9TREE</name>
<sequence>MRSIVWDDLFQSKARKRGSRSAALALACFVSLAISTTGASAECLRHGDQSRINKLLSDGGPEAKIQLCQGQTYDITSPIIFTAKGQEISTEGYPVEEELKAKIILRKDWTKSEGLLGSGRRRAISGEGAAIIGDCRRCAHVAIKNIVIDGNRRELGRVLPSDSPEEPSPLVLLGNNEGQIVKGCNIRDPRGWTAIQFREGDNLSCENAVIEDNKIGPAGEEWIEELDGEDPENSPRGRPLASGLSLACRTSTVQRNSFIDTTDAGIVIYGSPGSLISSNHILASTHSQMAGILMADIEPFDGDYTGTRVINNTLEADENALMRVAIGLGAAVLSDDMDTIIRGGVVRENKIKGIGMGYGIAASGLKDFTVLDNESTARHGGKRGARCLVPVEEGEESYESLTEAEKEHGVIRNPLPTAFLKNEQFITGGQWQEDFIQGDFSYLVCIEPDAIDGEYGKELETEARRATEQSSSADDASFDARKQQGAKAETRNTGIDEAKTTISDPISHNAVFDDILSHSQARMLASIASLAQNVDLLAGKAAAAKANLGGRGNAKARINMEEESGEILAQLSELSARVAKLETERTILRKTIEDLDHELELFGQSLARIESQEAQSVDEVLSVFSPDIKQYGKQSVPVLFSEGDADAITDSWVIPFAYLLGLQVAVALVGVLWMKCRRRDKGIGVPAIQVDGRQAS</sequence>
<evidence type="ECO:0000313" key="1">
    <source>
        <dbReference type="EMBL" id="KAJ9091410.1"/>
    </source>
</evidence>
<organism evidence="1 2">
    <name type="scientific">Naganishia cerealis</name>
    <dbReference type="NCBI Taxonomy" id="610337"/>
    <lineage>
        <taxon>Eukaryota</taxon>
        <taxon>Fungi</taxon>
        <taxon>Dikarya</taxon>
        <taxon>Basidiomycota</taxon>
        <taxon>Agaricomycotina</taxon>
        <taxon>Tremellomycetes</taxon>
        <taxon>Filobasidiales</taxon>
        <taxon>Filobasidiaceae</taxon>
        <taxon>Naganishia</taxon>
    </lineage>
</organism>
<accession>A0ACC2UXM7</accession>
<dbReference type="EMBL" id="JASBWR010000150">
    <property type="protein sequence ID" value="KAJ9091410.1"/>
    <property type="molecule type" value="Genomic_DNA"/>
</dbReference>
<gene>
    <name evidence="1" type="ORF">QFC19_009120</name>
</gene>
<comment type="caution">
    <text evidence="1">The sequence shown here is derived from an EMBL/GenBank/DDBJ whole genome shotgun (WGS) entry which is preliminary data.</text>
</comment>